<comment type="caution">
    <text evidence="1">The sequence shown here is derived from an EMBL/GenBank/DDBJ whole genome shotgun (WGS) entry which is preliminary data.</text>
</comment>
<evidence type="ECO:0000313" key="2">
    <source>
        <dbReference type="Proteomes" id="UP001206895"/>
    </source>
</evidence>
<reference evidence="1 2" key="1">
    <citation type="submission" date="2022-06" db="EMBL/GenBank/DDBJ databases">
        <title>Genomic Encyclopedia of Archaeal and Bacterial Type Strains, Phase II (KMG-II): from individual species to whole genera.</title>
        <authorList>
            <person name="Goeker M."/>
        </authorList>
    </citation>
    <scope>NUCLEOTIDE SEQUENCE [LARGE SCALE GENOMIC DNA]</scope>
    <source>
        <strain evidence="1 2">DSM 44693</strain>
    </source>
</reference>
<name>A0ABT1H8R3_9NOCA</name>
<accession>A0ABT1H8R3</accession>
<dbReference type="RefSeq" id="WP_253659688.1">
    <property type="nucleotide sequence ID" value="NZ_BAAAJQ010000001.1"/>
</dbReference>
<dbReference type="Proteomes" id="UP001206895">
    <property type="component" value="Unassembled WGS sequence"/>
</dbReference>
<protein>
    <submittedName>
        <fullName evidence="1">Uncharacterized protein</fullName>
    </submittedName>
</protein>
<dbReference type="EMBL" id="JAMTCJ010000001">
    <property type="protein sequence ID" value="MCP2174651.1"/>
    <property type="molecule type" value="Genomic_DNA"/>
</dbReference>
<sequence length="110" mass="12079">MDKEELITFAGDAGWAVTGHRWLRFTKGDTRVEVWYAGDKPRMVSAALHSPTSGTRRINIVRDRATSIADTVRSWLSPSISAVDRLWLRPIGAPETGDNGQVVGNVALFA</sequence>
<proteinExistence type="predicted"/>
<gene>
    <name evidence="1" type="ORF">LX13_000458</name>
</gene>
<organism evidence="1 2">
    <name type="scientific">Williamsia maris</name>
    <dbReference type="NCBI Taxonomy" id="72806"/>
    <lineage>
        <taxon>Bacteria</taxon>
        <taxon>Bacillati</taxon>
        <taxon>Actinomycetota</taxon>
        <taxon>Actinomycetes</taxon>
        <taxon>Mycobacteriales</taxon>
        <taxon>Nocardiaceae</taxon>
        <taxon>Williamsia</taxon>
    </lineage>
</organism>
<evidence type="ECO:0000313" key="1">
    <source>
        <dbReference type="EMBL" id="MCP2174651.1"/>
    </source>
</evidence>
<keyword evidence="2" id="KW-1185">Reference proteome</keyword>